<feature type="domain" description="G-patch" evidence="3">
    <location>
        <begin position="79"/>
        <end position="118"/>
    </location>
</feature>
<evidence type="ECO:0000313" key="5">
    <source>
        <dbReference type="Proteomes" id="UP000015104"/>
    </source>
</evidence>
<dbReference type="STRING" id="32264.T1K1X7"/>
<dbReference type="InterPro" id="IPR026822">
    <property type="entry name" value="Spp2/MOS2_G-patch"/>
</dbReference>
<protein>
    <recommendedName>
        <fullName evidence="3">G-patch domain-containing protein</fullName>
    </recommendedName>
</protein>
<name>T1K1X7_TETUR</name>
<dbReference type="InterPro" id="IPR000467">
    <property type="entry name" value="G_patch_dom"/>
</dbReference>
<keyword evidence="5" id="KW-1185">Reference proteome</keyword>
<gene>
    <name evidence="4" type="primary">107359827</name>
</gene>
<reference evidence="5" key="1">
    <citation type="submission" date="2011-08" db="EMBL/GenBank/DDBJ databases">
        <authorList>
            <person name="Rombauts S."/>
        </authorList>
    </citation>
    <scope>NUCLEOTIDE SEQUENCE</scope>
    <source>
        <strain evidence="5">London</strain>
    </source>
</reference>
<dbReference type="InterPro" id="IPR045166">
    <property type="entry name" value="Spp2-like"/>
</dbReference>
<dbReference type="GO" id="GO:0000398">
    <property type="term" value="P:mRNA splicing, via spliceosome"/>
    <property type="evidence" value="ECO:0007669"/>
    <property type="project" value="InterPro"/>
</dbReference>
<dbReference type="OMA" id="MGWTEND"/>
<evidence type="ECO:0000256" key="1">
    <source>
        <dbReference type="ARBA" id="ARBA00004123"/>
    </source>
</evidence>
<dbReference type="GO" id="GO:0005681">
    <property type="term" value="C:spliceosomal complex"/>
    <property type="evidence" value="ECO:0007669"/>
    <property type="project" value="TreeGrafter"/>
</dbReference>
<dbReference type="EnsemblMetazoa" id="tetur04g03010.1">
    <property type="protein sequence ID" value="tetur04g03010.1"/>
    <property type="gene ID" value="tetur04g03010"/>
</dbReference>
<dbReference type="EMBL" id="CAEY01001357">
    <property type="status" value="NOT_ANNOTATED_CDS"/>
    <property type="molecule type" value="Genomic_DNA"/>
</dbReference>
<dbReference type="PANTHER" id="PTHR15818">
    <property type="entry name" value="G PATCH AND KOW-CONTAINING"/>
    <property type="match status" value="1"/>
</dbReference>
<sequence length="122" mass="13371">MEGKKISFSFKKKADTRGFVKPEEKPSKVPGEEYITGIEDKRIESQGGGGGSTSSLVIPLTKGQKISDEEPTVDNYQEIPVEGFGLAMLRGMGWTENDEKIKPIETYIRPKGAGLGHKLSEK</sequence>
<dbReference type="KEGG" id="tut:107359827"/>
<dbReference type="PANTHER" id="PTHR15818:SF2">
    <property type="entry name" value="G-PATCH DOMAIN AND KOW MOTIFS-CONTAINING PROTEIN"/>
    <property type="match status" value="1"/>
</dbReference>
<evidence type="ECO:0000313" key="4">
    <source>
        <dbReference type="EnsemblMetazoa" id="tetur04g03010.1"/>
    </source>
</evidence>
<comment type="subcellular location">
    <subcellularLocation>
        <location evidence="1">Nucleus</location>
    </subcellularLocation>
</comment>
<accession>T1K1X7</accession>
<dbReference type="OrthoDB" id="5577072at2759"/>
<reference evidence="4" key="2">
    <citation type="submission" date="2015-06" db="UniProtKB">
        <authorList>
            <consortium name="EnsemblMetazoa"/>
        </authorList>
    </citation>
    <scope>IDENTIFICATION</scope>
</reference>
<dbReference type="Pfam" id="PF12656">
    <property type="entry name" value="G-patch_2"/>
    <property type="match status" value="1"/>
</dbReference>
<dbReference type="eggNOG" id="KOG4315">
    <property type="taxonomic scope" value="Eukaryota"/>
</dbReference>
<proteinExistence type="predicted"/>
<evidence type="ECO:0000259" key="3">
    <source>
        <dbReference type="SMART" id="SM00443"/>
    </source>
</evidence>
<dbReference type="SMART" id="SM00443">
    <property type="entry name" value="G_patch"/>
    <property type="match status" value="1"/>
</dbReference>
<dbReference type="HOGENOM" id="CLU_2029630_0_0_1"/>
<dbReference type="AlphaFoldDB" id="T1K1X7"/>
<keyword evidence="2" id="KW-0539">Nucleus</keyword>
<organism evidence="4 5">
    <name type="scientific">Tetranychus urticae</name>
    <name type="common">Two-spotted spider mite</name>
    <dbReference type="NCBI Taxonomy" id="32264"/>
    <lineage>
        <taxon>Eukaryota</taxon>
        <taxon>Metazoa</taxon>
        <taxon>Ecdysozoa</taxon>
        <taxon>Arthropoda</taxon>
        <taxon>Chelicerata</taxon>
        <taxon>Arachnida</taxon>
        <taxon>Acari</taxon>
        <taxon>Acariformes</taxon>
        <taxon>Trombidiformes</taxon>
        <taxon>Prostigmata</taxon>
        <taxon>Eleutherengona</taxon>
        <taxon>Raphignathae</taxon>
        <taxon>Tetranychoidea</taxon>
        <taxon>Tetranychidae</taxon>
        <taxon>Tetranychus</taxon>
    </lineage>
</organism>
<dbReference type="GO" id="GO:0003676">
    <property type="term" value="F:nucleic acid binding"/>
    <property type="evidence" value="ECO:0007669"/>
    <property type="project" value="InterPro"/>
</dbReference>
<dbReference type="Proteomes" id="UP000015104">
    <property type="component" value="Unassembled WGS sequence"/>
</dbReference>
<evidence type="ECO:0000256" key="2">
    <source>
        <dbReference type="ARBA" id="ARBA00023242"/>
    </source>
</evidence>